<dbReference type="CDD" id="cd02230">
    <property type="entry name" value="cupin_HP0902-like"/>
    <property type="match status" value="1"/>
</dbReference>
<name>A0ABU6JNN3_9GAMM</name>
<dbReference type="InterPro" id="IPR013096">
    <property type="entry name" value="Cupin_2"/>
</dbReference>
<keyword evidence="3" id="KW-1185">Reference proteome</keyword>
<dbReference type="PANTHER" id="PTHR37694:SF1">
    <property type="entry name" value="SLR8022 PROTEIN"/>
    <property type="match status" value="1"/>
</dbReference>
<dbReference type="InterPro" id="IPR011051">
    <property type="entry name" value="RmlC_Cupin_sf"/>
</dbReference>
<organism evidence="2 3">
    <name type="scientific">Brenneria populi</name>
    <dbReference type="NCBI Taxonomy" id="1505588"/>
    <lineage>
        <taxon>Bacteria</taxon>
        <taxon>Pseudomonadati</taxon>
        <taxon>Pseudomonadota</taxon>
        <taxon>Gammaproteobacteria</taxon>
        <taxon>Enterobacterales</taxon>
        <taxon>Pectobacteriaceae</taxon>
        <taxon>Brenneria</taxon>
    </lineage>
</organism>
<dbReference type="Proteomes" id="UP001309705">
    <property type="component" value="Unassembled WGS sequence"/>
</dbReference>
<dbReference type="SUPFAM" id="SSF51182">
    <property type="entry name" value="RmlC-like cupins"/>
    <property type="match status" value="1"/>
</dbReference>
<sequence>MTKSLLPAATALPIHNLITPTEQGIASRVLAKTQGGNVTLFAFDCDQELSEHSAPFDALVWVLEGRIGFTVGGEPVEGGPETLVRLPANVPHALKALESSRMLLVMLLEPDAR</sequence>
<dbReference type="PANTHER" id="PTHR37694">
    <property type="entry name" value="SLR8022 PROTEIN"/>
    <property type="match status" value="1"/>
</dbReference>
<dbReference type="EMBL" id="JAYWTM010000004">
    <property type="protein sequence ID" value="MEC5341946.1"/>
    <property type="molecule type" value="Genomic_DNA"/>
</dbReference>
<evidence type="ECO:0000313" key="2">
    <source>
        <dbReference type="EMBL" id="MEC5341946.1"/>
    </source>
</evidence>
<dbReference type="Gene3D" id="2.60.120.10">
    <property type="entry name" value="Jelly Rolls"/>
    <property type="match status" value="1"/>
</dbReference>
<evidence type="ECO:0000313" key="3">
    <source>
        <dbReference type="Proteomes" id="UP001309705"/>
    </source>
</evidence>
<dbReference type="Pfam" id="PF07883">
    <property type="entry name" value="Cupin_2"/>
    <property type="match status" value="1"/>
</dbReference>
<accession>A0ABU6JNN3</accession>
<protein>
    <submittedName>
        <fullName evidence="2">Cupin domain-containing protein</fullName>
    </submittedName>
</protein>
<proteinExistence type="predicted"/>
<reference evidence="2 3" key="1">
    <citation type="journal article" date="2017" name="Int. J. Syst. Evol. Microbiol.">
        <title>Brenneria populi subsp. brevivirga subsp. nov. isolated from symptomatic bark of Populus x euramericana canker, and description of Brenneria populi subsp. populi subsp. nov.</title>
        <authorList>
            <person name="Zheng M.H."/>
            <person name="Piao C.G."/>
            <person name="Xue H."/>
            <person name="Guo M.W."/>
            <person name="Li Y."/>
        </authorList>
    </citation>
    <scope>NUCLEOTIDE SEQUENCE [LARGE SCALE GENOMIC DNA]</scope>
    <source>
        <strain evidence="2 3">D9-5</strain>
    </source>
</reference>
<feature type="domain" description="Cupin type-2" evidence="1">
    <location>
        <begin position="51"/>
        <end position="106"/>
    </location>
</feature>
<gene>
    <name evidence="2" type="ORF">VSX58_04880</name>
</gene>
<evidence type="ECO:0000259" key="1">
    <source>
        <dbReference type="Pfam" id="PF07883"/>
    </source>
</evidence>
<dbReference type="InterPro" id="IPR014710">
    <property type="entry name" value="RmlC-like_jellyroll"/>
</dbReference>
<comment type="caution">
    <text evidence="2">The sequence shown here is derived from an EMBL/GenBank/DDBJ whole genome shotgun (WGS) entry which is preliminary data.</text>
</comment>
<dbReference type="RefSeq" id="WP_327617099.1">
    <property type="nucleotide sequence ID" value="NZ_JAYWTM010000004.1"/>
</dbReference>